<keyword evidence="5 8" id="KW-0378">Hydrolase</keyword>
<organism evidence="8 9">
    <name type="scientific">Nannocystis radixulma</name>
    <dbReference type="NCBI Taxonomy" id="2995305"/>
    <lineage>
        <taxon>Bacteria</taxon>
        <taxon>Pseudomonadati</taxon>
        <taxon>Myxococcota</taxon>
        <taxon>Polyangia</taxon>
        <taxon>Nannocystales</taxon>
        <taxon>Nannocystaceae</taxon>
        <taxon>Nannocystis</taxon>
    </lineage>
</organism>
<dbReference type="Gene3D" id="3.40.50.1000">
    <property type="entry name" value="HAD superfamily/HAD-like"/>
    <property type="match status" value="1"/>
</dbReference>
<evidence type="ECO:0000256" key="4">
    <source>
        <dbReference type="ARBA" id="ARBA00022723"/>
    </source>
</evidence>
<dbReference type="RefSeq" id="WP_272002844.1">
    <property type="nucleotide sequence ID" value="NZ_JAQNDN010000019.1"/>
</dbReference>
<sequence length="209" mass="22035">MTIANGATCGPRPAIFLDKDGTLIDDVPYNVDPARVRLTRGAREGATALQAAGYALVVVTNQSGVARGLFGNEALLIVRARIEALLGRRLDGFYWCPHYPAGVVREYALVCGCRKPQPGLLTRAAGELGLDLARSWMVGDILSDVEAGCRAGCRTALLGQPPDPLSLAPQHMPTLVAGDLAEVARRILGATGKSGERSALDDPRPAPRA</sequence>
<evidence type="ECO:0000256" key="1">
    <source>
        <dbReference type="ARBA" id="ARBA00004496"/>
    </source>
</evidence>
<evidence type="ECO:0000256" key="7">
    <source>
        <dbReference type="ARBA" id="ARBA00031828"/>
    </source>
</evidence>
<comment type="similarity">
    <text evidence="2">Belongs to the GmhB family.</text>
</comment>
<dbReference type="Proteomes" id="UP001217838">
    <property type="component" value="Unassembled WGS sequence"/>
</dbReference>
<dbReference type="InterPro" id="IPR004446">
    <property type="entry name" value="Heptose_bisP_phosphatase"/>
</dbReference>
<dbReference type="NCBIfam" id="TIGR01656">
    <property type="entry name" value="Histidinol-ppas"/>
    <property type="match status" value="1"/>
</dbReference>
<name>A0ABT5BCT0_9BACT</name>
<dbReference type="InterPro" id="IPR036412">
    <property type="entry name" value="HAD-like_sf"/>
</dbReference>
<keyword evidence="4" id="KW-0479">Metal-binding</keyword>
<comment type="subcellular location">
    <subcellularLocation>
        <location evidence="1">Cytoplasm</location>
    </subcellularLocation>
</comment>
<reference evidence="8 9" key="1">
    <citation type="submission" date="2022-11" db="EMBL/GenBank/DDBJ databases">
        <title>Minimal conservation of predation-associated metabolite biosynthetic gene clusters underscores biosynthetic potential of Myxococcota including descriptions for ten novel species: Archangium lansinium sp. nov., Myxococcus landrumus sp. nov., Nannocystis bai.</title>
        <authorList>
            <person name="Ahearne A."/>
            <person name="Stevens C."/>
            <person name="Dowd S."/>
        </authorList>
    </citation>
    <scope>NUCLEOTIDE SEQUENCE [LARGE SCALE GENOMIC DNA]</scope>
    <source>
        <strain evidence="8 9">NCELM</strain>
    </source>
</reference>
<dbReference type="GO" id="GO:0016787">
    <property type="term" value="F:hydrolase activity"/>
    <property type="evidence" value="ECO:0007669"/>
    <property type="project" value="UniProtKB-KW"/>
</dbReference>
<evidence type="ECO:0000313" key="9">
    <source>
        <dbReference type="Proteomes" id="UP001217838"/>
    </source>
</evidence>
<dbReference type="NCBIfam" id="TIGR01662">
    <property type="entry name" value="HAD-SF-IIIA"/>
    <property type="match status" value="1"/>
</dbReference>
<evidence type="ECO:0000256" key="6">
    <source>
        <dbReference type="ARBA" id="ARBA00023277"/>
    </source>
</evidence>
<dbReference type="CDD" id="cd07503">
    <property type="entry name" value="HAD_HisB-N"/>
    <property type="match status" value="1"/>
</dbReference>
<gene>
    <name evidence="8" type="ORF">POL58_29520</name>
</gene>
<dbReference type="InterPro" id="IPR006549">
    <property type="entry name" value="HAD-SF_hydro_IIIA"/>
</dbReference>
<evidence type="ECO:0000313" key="8">
    <source>
        <dbReference type="EMBL" id="MDC0671921.1"/>
    </source>
</evidence>
<evidence type="ECO:0000256" key="5">
    <source>
        <dbReference type="ARBA" id="ARBA00022801"/>
    </source>
</evidence>
<keyword evidence="3" id="KW-0963">Cytoplasm</keyword>
<dbReference type="InterPro" id="IPR006543">
    <property type="entry name" value="Histidinol-phos"/>
</dbReference>
<keyword evidence="9" id="KW-1185">Reference proteome</keyword>
<comment type="caution">
    <text evidence="8">The sequence shown here is derived from an EMBL/GenBank/DDBJ whole genome shotgun (WGS) entry which is preliminary data.</text>
</comment>
<accession>A0ABT5BCT0</accession>
<dbReference type="EMBL" id="JAQNDN010000019">
    <property type="protein sequence ID" value="MDC0671921.1"/>
    <property type="molecule type" value="Genomic_DNA"/>
</dbReference>
<evidence type="ECO:0000256" key="2">
    <source>
        <dbReference type="ARBA" id="ARBA00005628"/>
    </source>
</evidence>
<keyword evidence="6" id="KW-0119">Carbohydrate metabolism</keyword>
<proteinExistence type="inferred from homology"/>
<dbReference type="InterPro" id="IPR023214">
    <property type="entry name" value="HAD_sf"/>
</dbReference>
<dbReference type="PANTHER" id="PTHR42891:SF1">
    <property type="entry name" value="D-GLYCERO-BETA-D-MANNO-HEPTOSE-1,7-BISPHOSPHATE 7-PHOSPHATASE"/>
    <property type="match status" value="1"/>
</dbReference>
<dbReference type="PANTHER" id="PTHR42891">
    <property type="entry name" value="D-GLYCERO-BETA-D-MANNO-HEPTOSE-1,7-BISPHOSPHATE 7-PHOSPHATASE"/>
    <property type="match status" value="1"/>
</dbReference>
<evidence type="ECO:0000256" key="3">
    <source>
        <dbReference type="ARBA" id="ARBA00022490"/>
    </source>
</evidence>
<protein>
    <recommendedName>
        <fullName evidence="7">D,D-heptose 1,7-bisphosphate phosphatase</fullName>
    </recommendedName>
</protein>
<dbReference type="Pfam" id="PF13242">
    <property type="entry name" value="Hydrolase_like"/>
    <property type="match status" value="1"/>
</dbReference>
<dbReference type="SUPFAM" id="SSF56784">
    <property type="entry name" value="HAD-like"/>
    <property type="match status" value="1"/>
</dbReference>